<evidence type="ECO:0000256" key="2">
    <source>
        <dbReference type="ARBA" id="ARBA00022490"/>
    </source>
</evidence>
<evidence type="ECO:0000256" key="1">
    <source>
        <dbReference type="ARBA" id="ARBA00004821"/>
    </source>
</evidence>
<comment type="catalytic activity">
    <reaction evidence="6">
        <text>octanoyl-[ACP] + L-lysyl-[protein] = N(6)-octanoyl-L-lysyl-[protein] + holo-[ACP] + H(+)</text>
        <dbReference type="Rhea" id="RHEA:17665"/>
        <dbReference type="Rhea" id="RHEA-COMP:9636"/>
        <dbReference type="Rhea" id="RHEA-COMP:9685"/>
        <dbReference type="Rhea" id="RHEA-COMP:9752"/>
        <dbReference type="Rhea" id="RHEA-COMP:9928"/>
        <dbReference type="ChEBI" id="CHEBI:15378"/>
        <dbReference type="ChEBI" id="CHEBI:29969"/>
        <dbReference type="ChEBI" id="CHEBI:64479"/>
        <dbReference type="ChEBI" id="CHEBI:78463"/>
        <dbReference type="ChEBI" id="CHEBI:78809"/>
        <dbReference type="EC" id="2.3.1.181"/>
    </reaction>
</comment>
<feature type="binding site" evidence="6">
    <location>
        <begin position="180"/>
        <end position="182"/>
    </location>
    <ligand>
        <name>substrate</name>
    </ligand>
</feature>
<dbReference type="NCBIfam" id="NF010922">
    <property type="entry name" value="PRK14342.1"/>
    <property type="match status" value="1"/>
</dbReference>
<feature type="binding site" evidence="6">
    <location>
        <begin position="113"/>
        <end position="120"/>
    </location>
    <ligand>
        <name>substrate</name>
    </ligand>
</feature>
<protein>
    <recommendedName>
        <fullName evidence="6">Octanoyltransferase</fullName>
        <ecNumber evidence="6">2.3.1.181</ecNumber>
    </recommendedName>
    <alternativeName>
        <fullName evidence="6">Lipoate-protein ligase B</fullName>
    </alternativeName>
    <alternativeName>
        <fullName evidence="6">Lipoyl/octanoyl transferase</fullName>
    </alternativeName>
    <alternativeName>
        <fullName evidence="6">Octanoyl-[acyl-carrier-protein]-protein N-octanoyltransferase</fullName>
    </alternativeName>
</protein>
<dbReference type="InterPro" id="IPR000544">
    <property type="entry name" value="Octanoyltransferase"/>
</dbReference>
<proteinExistence type="inferred from homology"/>
<comment type="function">
    <text evidence="5 6">Catalyzes the transfer of endogenously produced octanoic acid from octanoyl-acyl-carrier-protein onto the lipoyl domains of lipoate-dependent enzymes. Lipoyl-ACP can also act as a substrate although octanoyl-ACP is likely to be the physiological substrate.</text>
</comment>
<reference evidence="8 9" key="1">
    <citation type="submission" date="2020-10" db="EMBL/GenBank/DDBJ databases">
        <title>complete genome sequencing of Lysobacter sp. H21R20.</title>
        <authorList>
            <person name="Bae J.-W."/>
            <person name="Lee S.-Y."/>
        </authorList>
    </citation>
    <scope>NUCLEOTIDE SEQUENCE [LARGE SCALE GENOMIC DNA]</scope>
    <source>
        <strain evidence="8 9">H21R20</strain>
    </source>
</reference>
<comment type="pathway">
    <text evidence="1 6">Protein modification; protein lipoylation via endogenous pathway; protein N(6)-(lipoyl)lysine from octanoyl-[acyl-carrier-protein]: step 1/2.</text>
</comment>
<evidence type="ECO:0000256" key="6">
    <source>
        <dbReference type="HAMAP-Rule" id="MF_00013"/>
    </source>
</evidence>
<sequence length="260" mass="27511">MDAVTPAATASESGDGGFALNAPAPASALAPTPTPAAPVGAARALPHALLRDLGRQPYQPVWRAMQDFTDRRTVDTPDELWLVEHDPVFTLGQSGRAEHVLAAGDIPVVQVDRGGQVTYHGPGQLVLYPLLDLRRVKVGVRDYVARVEQAVIDTLADWNIEAGRRDGAPGVYVAGAKIAALGIRVRRGCSFHGLAFNIDMDLSPFTRINPCGYAGLRVTSMVDLGGPSGLQAVKPALVEHFAAQFGLKVDEAPSPALPML</sequence>
<organism evidence="8 9">
    <name type="scientific">Novilysobacter ciconiae</name>
    <dbReference type="NCBI Taxonomy" id="2781022"/>
    <lineage>
        <taxon>Bacteria</taxon>
        <taxon>Pseudomonadati</taxon>
        <taxon>Pseudomonadota</taxon>
        <taxon>Gammaproteobacteria</taxon>
        <taxon>Lysobacterales</taxon>
        <taxon>Lysobacteraceae</taxon>
        <taxon>Novilysobacter</taxon>
    </lineage>
</organism>
<evidence type="ECO:0000256" key="3">
    <source>
        <dbReference type="ARBA" id="ARBA00022679"/>
    </source>
</evidence>
<evidence type="ECO:0000313" key="8">
    <source>
        <dbReference type="EMBL" id="QOW19336.1"/>
    </source>
</evidence>
<comment type="similarity">
    <text evidence="6">Belongs to the LipB family.</text>
</comment>
<dbReference type="NCBIfam" id="NF010925">
    <property type="entry name" value="PRK14345.1"/>
    <property type="match status" value="1"/>
</dbReference>
<evidence type="ECO:0000313" key="9">
    <source>
        <dbReference type="Proteomes" id="UP000594059"/>
    </source>
</evidence>
<dbReference type="InterPro" id="IPR020605">
    <property type="entry name" value="Octanoyltransferase_CS"/>
</dbReference>
<dbReference type="PANTHER" id="PTHR10993">
    <property type="entry name" value="OCTANOYLTRANSFERASE"/>
    <property type="match status" value="1"/>
</dbReference>
<accession>A0A7S6UFI6</accession>
<keyword evidence="4 6" id="KW-0012">Acyltransferase</keyword>
<dbReference type="AlphaFoldDB" id="A0A7S6UFI6"/>
<dbReference type="PROSITE" id="PS51733">
    <property type="entry name" value="BPL_LPL_CATALYTIC"/>
    <property type="match status" value="1"/>
</dbReference>
<dbReference type="SUPFAM" id="SSF55681">
    <property type="entry name" value="Class II aaRS and biotin synthetases"/>
    <property type="match status" value="1"/>
</dbReference>
<dbReference type="InterPro" id="IPR045864">
    <property type="entry name" value="aa-tRNA-synth_II/BPL/LPL"/>
</dbReference>
<feature type="domain" description="BPL/LPL catalytic" evidence="7">
    <location>
        <begin position="74"/>
        <end position="249"/>
    </location>
</feature>
<evidence type="ECO:0000256" key="4">
    <source>
        <dbReference type="ARBA" id="ARBA00023315"/>
    </source>
</evidence>
<dbReference type="EC" id="2.3.1.181" evidence="6"/>
<name>A0A7S6UFI6_9GAMM</name>
<dbReference type="NCBIfam" id="TIGR00214">
    <property type="entry name" value="lipB"/>
    <property type="match status" value="1"/>
</dbReference>
<evidence type="ECO:0000256" key="5">
    <source>
        <dbReference type="ARBA" id="ARBA00024732"/>
    </source>
</evidence>
<keyword evidence="9" id="KW-1185">Reference proteome</keyword>
<dbReference type="HAMAP" id="MF_00013">
    <property type="entry name" value="LipB"/>
    <property type="match status" value="1"/>
</dbReference>
<comment type="subcellular location">
    <subcellularLocation>
        <location evidence="6">Cytoplasm</location>
    </subcellularLocation>
</comment>
<dbReference type="EMBL" id="CP063656">
    <property type="protein sequence ID" value="QOW19336.1"/>
    <property type="molecule type" value="Genomic_DNA"/>
</dbReference>
<evidence type="ECO:0000259" key="7">
    <source>
        <dbReference type="PROSITE" id="PS51733"/>
    </source>
</evidence>
<keyword evidence="3 6" id="KW-0808">Transferase</keyword>
<dbReference type="GO" id="GO:0005737">
    <property type="term" value="C:cytoplasm"/>
    <property type="evidence" value="ECO:0007669"/>
    <property type="project" value="UniProtKB-SubCell"/>
</dbReference>
<dbReference type="Proteomes" id="UP000594059">
    <property type="component" value="Chromosome"/>
</dbReference>
<dbReference type="KEGG" id="lcic:INQ41_12030"/>
<gene>
    <name evidence="6 8" type="primary">lipB</name>
    <name evidence="8" type="ORF">INQ41_12030</name>
</gene>
<dbReference type="GO" id="GO:0033819">
    <property type="term" value="F:lipoyl(octanoyl) transferase activity"/>
    <property type="evidence" value="ECO:0007669"/>
    <property type="project" value="UniProtKB-EC"/>
</dbReference>
<dbReference type="Gene3D" id="3.30.930.10">
    <property type="entry name" value="Bira Bifunctional Protein, Domain 2"/>
    <property type="match status" value="1"/>
</dbReference>
<comment type="miscellaneous">
    <text evidence="6">In the reaction, the free carboxyl group of octanoic acid is attached via an amide linkage to the epsilon-amino group of a specific lysine residue of lipoyl domains of lipoate-dependent enzymes.</text>
</comment>
<dbReference type="PANTHER" id="PTHR10993:SF7">
    <property type="entry name" value="LIPOYLTRANSFERASE 2, MITOCHONDRIAL-RELATED"/>
    <property type="match status" value="1"/>
</dbReference>
<keyword evidence="2 6" id="KW-0963">Cytoplasm</keyword>
<dbReference type="CDD" id="cd16444">
    <property type="entry name" value="LipB"/>
    <property type="match status" value="1"/>
</dbReference>
<dbReference type="PROSITE" id="PS01313">
    <property type="entry name" value="LIPB"/>
    <property type="match status" value="1"/>
</dbReference>
<dbReference type="GO" id="GO:0009249">
    <property type="term" value="P:protein lipoylation"/>
    <property type="evidence" value="ECO:0007669"/>
    <property type="project" value="InterPro"/>
</dbReference>
<feature type="site" description="Lowers pKa of active site Cys" evidence="6">
    <location>
        <position position="177"/>
    </location>
</feature>
<dbReference type="InterPro" id="IPR004143">
    <property type="entry name" value="BPL_LPL_catalytic"/>
</dbReference>
<dbReference type="Pfam" id="PF21948">
    <property type="entry name" value="LplA-B_cat"/>
    <property type="match status" value="1"/>
</dbReference>
<dbReference type="FunFam" id="3.30.930.10:FF:000020">
    <property type="entry name" value="Octanoyltransferase"/>
    <property type="match status" value="1"/>
</dbReference>
<feature type="active site" description="Acyl-thioester intermediate" evidence="6">
    <location>
        <position position="211"/>
    </location>
</feature>
<feature type="binding site" evidence="6">
    <location>
        <begin position="193"/>
        <end position="195"/>
    </location>
    <ligand>
        <name>substrate</name>
    </ligand>
</feature>
<dbReference type="UniPathway" id="UPA00538">
    <property type="reaction ID" value="UER00592"/>
</dbReference>